<dbReference type="EC" id="5.4.4.2" evidence="3"/>
<dbReference type="InterPro" id="IPR004561">
    <property type="entry name" value="IsoChor_synthase"/>
</dbReference>
<evidence type="ECO:0000256" key="2">
    <source>
        <dbReference type="ARBA" id="ARBA00005297"/>
    </source>
</evidence>
<comment type="caution">
    <text evidence="7">The sequence shown here is derived from an EMBL/GenBank/DDBJ whole genome shotgun (WGS) entry which is preliminary data.</text>
</comment>
<dbReference type="NCBIfam" id="TIGR00543">
    <property type="entry name" value="isochor_syn"/>
    <property type="match status" value="1"/>
</dbReference>
<keyword evidence="4" id="KW-0413">Isomerase</keyword>
<name>K2PU45_9FLAO</name>
<comment type="catalytic activity">
    <reaction evidence="1">
        <text>chorismate = isochorismate</text>
        <dbReference type="Rhea" id="RHEA:18985"/>
        <dbReference type="ChEBI" id="CHEBI:29748"/>
        <dbReference type="ChEBI" id="CHEBI:29780"/>
        <dbReference type="EC" id="5.4.4.2"/>
    </reaction>
</comment>
<dbReference type="AlphaFoldDB" id="K2PU45"/>
<dbReference type="PANTHER" id="PTHR42839:SF2">
    <property type="entry name" value="ISOCHORISMATE SYNTHASE ENTC"/>
    <property type="match status" value="1"/>
</dbReference>
<reference evidence="7 8" key="1">
    <citation type="journal article" date="2012" name="J. Bacteriol.">
        <title>Genome Sequence of Galbibacter marinum Type Strain ck-I2-15.</title>
        <authorList>
            <person name="Lai Q."/>
            <person name="Li C."/>
            <person name="Shao Z."/>
        </authorList>
    </citation>
    <scope>NUCLEOTIDE SEQUENCE [LARGE SCALE GENOMIC DNA]</scope>
    <source>
        <strain evidence="8">ck-I2-15</strain>
    </source>
</reference>
<dbReference type="RefSeq" id="WP_008990761.1">
    <property type="nucleotide sequence ID" value="NZ_AMSG01000003.1"/>
</dbReference>
<keyword evidence="8" id="KW-1185">Reference proteome</keyword>
<dbReference type="Pfam" id="PF00425">
    <property type="entry name" value="Chorismate_bind"/>
    <property type="match status" value="1"/>
</dbReference>
<feature type="domain" description="Chorismate-utilising enzyme C-terminal" evidence="6">
    <location>
        <begin position="99"/>
        <end position="341"/>
    </location>
</feature>
<evidence type="ECO:0000313" key="7">
    <source>
        <dbReference type="EMBL" id="EKF56165.1"/>
    </source>
</evidence>
<organism evidence="7 8">
    <name type="scientific">Galbibacter marinus</name>
    <dbReference type="NCBI Taxonomy" id="555500"/>
    <lineage>
        <taxon>Bacteria</taxon>
        <taxon>Pseudomonadati</taxon>
        <taxon>Bacteroidota</taxon>
        <taxon>Flavobacteriia</taxon>
        <taxon>Flavobacteriales</taxon>
        <taxon>Flavobacteriaceae</taxon>
        <taxon>Galbibacter</taxon>
    </lineage>
</organism>
<dbReference type="PANTHER" id="PTHR42839">
    <property type="entry name" value="ISOCHORISMATE SYNTHASE ENTC"/>
    <property type="match status" value="1"/>
</dbReference>
<dbReference type="OrthoDB" id="9806579at2"/>
<dbReference type="Proteomes" id="UP000007364">
    <property type="component" value="Unassembled WGS sequence"/>
</dbReference>
<dbReference type="Gene3D" id="3.60.120.10">
    <property type="entry name" value="Anthranilate synthase"/>
    <property type="match status" value="1"/>
</dbReference>
<protein>
    <recommendedName>
        <fullName evidence="3">isochorismate synthase</fullName>
        <ecNumber evidence="3">5.4.4.2</ecNumber>
    </recommendedName>
    <alternativeName>
        <fullName evidence="5">Isochorismate mutase</fullName>
    </alternativeName>
</protein>
<dbReference type="EMBL" id="AMSG01000003">
    <property type="protein sequence ID" value="EKF56165.1"/>
    <property type="molecule type" value="Genomic_DNA"/>
</dbReference>
<evidence type="ECO:0000256" key="4">
    <source>
        <dbReference type="ARBA" id="ARBA00023235"/>
    </source>
</evidence>
<evidence type="ECO:0000313" key="8">
    <source>
        <dbReference type="Proteomes" id="UP000007364"/>
    </source>
</evidence>
<dbReference type="PATRIC" id="fig|555500.3.peg.919"/>
<evidence type="ECO:0000256" key="5">
    <source>
        <dbReference type="ARBA" id="ARBA00041564"/>
    </source>
</evidence>
<accession>K2PU45</accession>
<dbReference type="GO" id="GO:0008909">
    <property type="term" value="F:isochorismate synthase activity"/>
    <property type="evidence" value="ECO:0007669"/>
    <property type="project" value="UniProtKB-EC"/>
</dbReference>
<dbReference type="STRING" id="555500.I215_04440"/>
<sequence length="353" mass="39824">MILTGEVFFKEVSNHYDQELPLVLYKYPAKTKIHGMLQFDNTLHKLVHMKQQGFIMVPFVGKENAVIIPKDSSKEIQCELSSVSSGHSIEILELEYPEKQRHLSLVDSGVKAIENGKFQKVVLSREQRISLPELDCIGLYKNLARRYPDAFCYLWYHPKVGLWMGASPETLIDVKDQKIHTMALAATVGDHGQTTVQWGEKEKQEQAMVTVAILDALKDYSSDIKVSEVQTVKAAKLYHLQTKITAKLSGDLEGLIEELHPTPAVCGLPKLPALDFIQANEFYKRNYYTGYLGTINMEQQAQLYVNLRCMQYIGNELVLYVGGGITIDSVAEREWEETVNKGKTILNVVTGTP</sequence>
<proteinExistence type="inferred from homology"/>
<comment type="similarity">
    <text evidence="2">Belongs to the isochorismate synthase family.</text>
</comment>
<evidence type="ECO:0000259" key="6">
    <source>
        <dbReference type="Pfam" id="PF00425"/>
    </source>
</evidence>
<dbReference type="SUPFAM" id="SSF56322">
    <property type="entry name" value="ADC synthase"/>
    <property type="match status" value="1"/>
</dbReference>
<dbReference type="InterPro" id="IPR005801">
    <property type="entry name" value="ADC_synthase"/>
</dbReference>
<evidence type="ECO:0000256" key="1">
    <source>
        <dbReference type="ARBA" id="ARBA00000799"/>
    </source>
</evidence>
<gene>
    <name evidence="7" type="ORF">I215_04440</name>
</gene>
<evidence type="ECO:0000256" key="3">
    <source>
        <dbReference type="ARBA" id="ARBA00012824"/>
    </source>
</evidence>
<dbReference type="InterPro" id="IPR015890">
    <property type="entry name" value="Chorismate_C"/>
</dbReference>
<dbReference type="eggNOG" id="COG1169">
    <property type="taxonomic scope" value="Bacteria"/>
</dbReference>